<name>A0ABV2J8V7_9HYPH</name>
<dbReference type="RefSeq" id="WP_354558692.1">
    <property type="nucleotide sequence ID" value="NZ_JBEPMB010000015.1"/>
</dbReference>
<organism evidence="1 2">
    <name type="scientific">Rhizobium aquaticum</name>
    <dbReference type="NCBI Taxonomy" id="1549636"/>
    <lineage>
        <taxon>Bacteria</taxon>
        <taxon>Pseudomonadati</taxon>
        <taxon>Pseudomonadota</taxon>
        <taxon>Alphaproteobacteria</taxon>
        <taxon>Hyphomicrobiales</taxon>
        <taxon>Rhizobiaceae</taxon>
        <taxon>Rhizobium/Agrobacterium group</taxon>
        <taxon>Rhizobium</taxon>
    </lineage>
</organism>
<gene>
    <name evidence="1" type="ORF">ABID16_004583</name>
</gene>
<dbReference type="Proteomes" id="UP001549047">
    <property type="component" value="Unassembled WGS sequence"/>
</dbReference>
<evidence type="ECO:0000313" key="1">
    <source>
        <dbReference type="EMBL" id="MET3616234.1"/>
    </source>
</evidence>
<proteinExistence type="predicted"/>
<reference evidence="1 2" key="1">
    <citation type="submission" date="2024-06" db="EMBL/GenBank/DDBJ databases">
        <title>Genomic Encyclopedia of Type Strains, Phase IV (KMG-IV): sequencing the most valuable type-strain genomes for metagenomic binning, comparative biology and taxonomic classification.</title>
        <authorList>
            <person name="Goeker M."/>
        </authorList>
    </citation>
    <scope>NUCLEOTIDE SEQUENCE [LARGE SCALE GENOMIC DNA]</scope>
    <source>
        <strain evidence="1 2">DSM 29780</strain>
    </source>
</reference>
<protein>
    <recommendedName>
        <fullName evidence="3">MarR family transcriptional regulator</fullName>
    </recommendedName>
</protein>
<accession>A0ABV2J8V7</accession>
<comment type="caution">
    <text evidence="1">The sequence shown here is derived from an EMBL/GenBank/DDBJ whole genome shotgun (WGS) entry which is preliminary data.</text>
</comment>
<evidence type="ECO:0000313" key="2">
    <source>
        <dbReference type="Proteomes" id="UP001549047"/>
    </source>
</evidence>
<sequence>MSLTFDQMMSHSRRQAIIKQLAGTFVELHAADPRGGTVFSTQQRWLMAQAGMAICFRDMTGDGPAAYSGLFLDKIEADQIAARNTAHAFMLEMRKYGTVVERSPEKKGKIRLITLPEATVAGIAMWLLVHLAVLDNFDGGTRSSQFQQTPGAVSILQPAVADALIASESMRVPKGAFAHFTWLNEGGYIMDCLISRLQPAASDATRLLTNVTSISEMAEAAMLSHTHLARKLRVAEEQGFLGWTGRRGRSTLWLSTEFREEYEAYQVRKLALIEEAFEAIEVRFSSSLIPA</sequence>
<keyword evidence="2" id="KW-1185">Reference proteome</keyword>
<dbReference type="EMBL" id="JBEPMB010000015">
    <property type="protein sequence ID" value="MET3616234.1"/>
    <property type="molecule type" value="Genomic_DNA"/>
</dbReference>
<evidence type="ECO:0008006" key="3">
    <source>
        <dbReference type="Google" id="ProtNLM"/>
    </source>
</evidence>